<reference evidence="3" key="1">
    <citation type="submission" date="2018-11" db="EMBL/GenBank/DDBJ databases">
        <authorList>
            <consortium name="Genoscope - CEA"/>
            <person name="William W."/>
        </authorList>
    </citation>
    <scope>NUCLEOTIDE SEQUENCE</scope>
</reference>
<name>A0A3P5ZKH2_BRACM</name>
<keyword evidence="2" id="KW-0812">Transmembrane</keyword>
<evidence type="ECO:0000256" key="1">
    <source>
        <dbReference type="SAM" id="MobiDB-lite"/>
    </source>
</evidence>
<proteinExistence type="predicted"/>
<evidence type="ECO:0000313" key="3">
    <source>
        <dbReference type="EMBL" id="VDC76815.1"/>
    </source>
</evidence>
<feature type="compositionally biased region" description="Basic and acidic residues" evidence="1">
    <location>
        <begin position="184"/>
        <end position="198"/>
    </location>
</feature>
<dbReference type="PANTHER" id="PTHR31474">
    <property type="entry name" value="HR-LIKE LESION-INDUCER"/>
    <property type="match status" value="1"/>
</dbReference>
<feature type="transmembrane region" description="Helical" evidence="2">
    <location>
        <begin position="96"/>
        <end position="115"/>
    </location>
</feature>
<dbReference type="InterPro" id="IPR008637">
    <property type="entry name" value="HR_lesion"/>
</dbReference>
<protein>
    <submittedName>
        <fullName evidence="3">Uncharacterized protein</fullName>
    </submittedName>
</protein>
<feature type="region of interest" description="Disordered" evidence="1">
    <location>
        <begin position="184"/>
        <end position="205"/>
    </location>
</feature>
<dbReference type="Pfam" id="PF05514">
    <property type="entry name" value="HR_lesion"/>
    <property type="match status" value="1"/>
</dbReference>
<evidence type="ECO:0000256" key="2">
    <source>
        <dbReference type="SAM" id="Phobius"/>
    </source>
</evidence>
<dbReference type="EMBL" id="LR031571">
    <property type="protein sequence ID" value="VDC76815.1"/>
    <property type="molecule type" value="Genomic_DNA"/>
</dbReference>
<dbReference type="PANTHER" id="PTHR31474:SF9">
    <property type="entry name" value="HR-LIKE LESION-INDUCING PROTEIN-LIKE PROTEIN"/>
    <property type="match status" value="1"/>
</dbReference>
<dbReference type="AlphaFoldDB" id="A0A3P5ZKH2"/>
<sequence>MSNVKNMMCTTLTRSMPAIAFFGRMAFALVFIISAVQDYADHFGGGGGPLEKTVGPLVNVMTKYGSKVLTFYSGMQVVAFDVRLLEFSLITAKGTAALWFIFGQSIPAYFLGLGIRGPNRLATQILSTIIRFPTNLNDFTQLCYRIKSHILVLRDQQRLLLTLIGALLYYIGLKHDIDNLDEADKSKEEKEKEDDKPSTSKAKAN</sequence>
<gene>
    <name evidence="3" type="ORF">BRAA01T03317Z</name>
</gene>
<keyword evidence="2" id="KW-1133">Transmembrane helix</keyword>
<organism evidence="3">
    <name type="scientific">Brassica campestris</name>
    <name type="common">Field mustard</name>
    <dbReference type="NCBI Taxonomy" id="3711"/>
    <lineage>
        <taxon>Eukaryota</taxon>
        <taxon>Viridiplantae</taxon>
        <taxon>Streptophyta</taxon>
        <taxon>Embryophyta</taxon>
        <taxon>Tracheophyta</taxon>
        <taxon>Spermatophyta</taxon>
        <taxon>Magnoliopsida</taxon>
        <taxon>eudicotyledons</taxon>
        <taxon>Gunneridae</taxon>
        <taxon>Pentapetalae</taxon>
        <taxon>rosids</taxon>
        <taxon>malvids</taxon>
        <taxon>Brassicales</taxon>
        <taxon>Brassicaceae</taxon>
        <taxon>Brassiceae</taxon>
        <taxon>Brassica</taxon>
    </lineage>
</organism>
<keyword evidence="2" id="KW-0472">Membrane</keyword>
<accession>A0A3P5ZKH2</accession>